<dbReference type="KEGG" id="sth:STH2780"/>
<keyword evidence="2" id="KW-1185">Reference proteome</keyword>
<dbReference type="EMBL" id="AP006840">
    <property type="protein sequence ID" value="BAD41765.1"/>
    <property type="molecule type" value="Genomic_DNA"/>
</dbReference>
<dbReference type="Proteomes" id="UP000000417">
    <property type="component" value="Chromosome"/>
</dbReference>
<evidence type="ECO:0000313" key="2">
    <source>
        <dbReference type="Proteomes" id="UP000000417"/>
    </source>
</evidence>
<reference evidence="1 2" key="1">
    <citation type="journal article" date="2004" name="Nucleic Acids Res.">
        <title>Genome sequence of Symbiobacterium thermophilum, an uncultivable bacterium that depends on microbial commensalism.</title>
        <authorList>
            <person name="Ueda K."/>
            <person name="Yamashita A."/>
            <person name="Ishikawa J."/>
            <person name="Shimada M."/>
            <person name="Watsuji T."/>
            <person name="Morimura K."/>
            <person name="Ikeda H."/>
            <person name="Hattori M."/>
            <person name="Beppu T."/>
        </authorList>
    </citation>
    <scope>NUCLEOTIDE SEQUENCE [LARGE SCALE GENOMIC DNA]</scope>
    <source>
        <strain evidence="2">T / IAM 14863</strain>
    </source>
</reference>
<sequence>MASMLAMMNRLMRIRRIRFSPFRCLSMKQPVGLPVRCTGSLFASARTSKAVSGAGLAPLI</sequence>
<protein>
    <submittedName>
        <fullName evidence="1">Uncharacterized protein</fullName>
    </submittedName>
</protein>
<gene>
    <name evidence="1" type="ordered locus">STH2780</name>
</gene>
<dbReference type="AlphaFoldDB" id="Q67KN3"/>
<organism evidence="1 2">
    <name type="scientific">Symbiobacterium thermophilum (strain DSM 24528 / JCM 14929 / IAM 14863 / T)</name>
    <dbReference type="NCBI Taxonomy" id="292459"/>
    <lineage>
        <taxon>Bacteria</taxon>
        <taxon>Bacillati</taxon>
        <taxon>Bacillota</taxon>
        <taxon>Clostridia</taxon>
        <taxon>Eubacteriales</taxon>
        <taxon>Symbiobacteriaceae</taxon>
        <taxon>Symbiobacterium</taxon>
    </lineage>
</organism>
<evidence type="ECO:0000313" key="1">
    <source>
        <dbReference type="EMBL" id="BAD41765.1"/>
    </source>
</evidence>
<dbReference type="HOGENOM" id="CLU_2940150_0_0_9"/>
<accession>Q67KN3</accession>
<proteinExistence type="predicted"/>
<name>Q67KN3_SYMTH</name>